<evidence type="ECO:0000256" key="1">
    <source>
        <dbReference type="ARBA" id="ARBA00022741"/>
    </source>
</evidence>
<evidence type="ECO:0000256" key="6">
    <source>
        <dbReference type="HAMAP-Rule" id="MF_00322"/>
    </source>
</evidence>
<dbReference type="KEGG" id="mpl:Mpal_2197"/>
<evidence type="ECO:0000313" key="9">
    <source>
        <dbReference type="Proteomes" id="UP000002457"/>
    </source>
</evidence>
<dbReference type="Gene3D" id="3.30.230.10">
    <property type="match status" value="1"/>
</dbReference>
<sequence>MVLAEDLASSQRSISIAEFFEKNKHLLGFDSPTRGIITTIKEAVDNALDACEEAEVLPDIYIEVKRKTGDLFWIMVEDNGPGIMPEQVPFVFGKLLYGSRFHQIRQSRGQQGIGISAAVLYAQLTSGTPAVVTTRTGPATPAVRMEIQIKVATNEPKVLSNKEVPWDRTHGTRVEIEFTSTLSAKKRLIEYLRYTGVVNPHARIRAEIDGEPFTSERVSNEVLVCPKAIKPHPYGIELGMLKRMAEGETRPLLEFLTSEFSRVGKKTAEEICSIASLRPAAQVKRLNADQQRSLLAAMQQVKVPAPPTSQCLSPIGEELMVRGLEAEFRMDFVKARTRPSSVFSGHPFMVEAALGYGGKLPPEGNGQIMRFANRVPLIYQQGACAITQSVAGVNWKAYGIGQQGLPMGPVLILVHVASTNVPFTSESKDAIASIPEIEKEIVLALQDLGRDLKAFISRRDRTKLQEDRARAICAIIPDIALKVSEIVEKPLPDLTVIEGQIMHKVVARKRTTTGRVVLSVHNYTAKDVEVQVYDISTDPALDAVPAPDFVSPLDDTFTRVWRVILPPGQGWEASYTGAGGGSLDLRGISEQMKVVVDLDV</sequence>
<evidence type="ECO:0000256" key="5">
    <source>
        <dbReference type="ARBA" id="ARBA00023235"/>
    </source>
</evidence>
<feature type="domain" description="Histidine kinase/HSP90-like ATPase" evidence="7">
    <location>
        <begin position="31"/>
        <end position="153"/>
    </location>
</feature>
<dbReference type="PANTHER" id="PTHR48444">
    <property type="entry name" value="DNA TOPOISOMERASE 6 SUBUNIT B"/>
    <property type="match status" value="1"/>
</dbReference>
<dbReference type="SUPFAM" id="SSF46946">
    <property type="entry name" value="S13-like H2TH domain"/>
    <property type="match status" value="1"/>
</dbReference>
<dbReference type="OrthoDB" id="65493at2157"/>
<dbReference type="GeneID" id="7270282"/>
<protein>
    <recommendedName>
        <fullName evidence="6">Type 2 DNA topoisomerase 6 subunit B</fullName>
        <ecNumber evidence="6">5.6.2.2</ecNumber>
    </recommendedName>
    <alternativeName>
        <fullName evidence="6">Type II DNA topoisomerase VI subunit B</fullName>
        <shortName evidence="6">TopoVI-B</shortName>
    </alternativeName>
</protein>
<dbReference type="Gene3D" id="3.30.565.10">
    <property type="entry name" value="Histidine kinase-like ATPase, C-terminal domain"/>
    <property type="match status" value="1"/>
</dbReference>
<dbReference type="InterPro" id="IPR015320">
    <property type="entry name" value="TopoVI_B_transducer"/>
</dbReference>
<dbReference type="EMBL" id="CP001338">
    <property type="protein sequence ID" value="ACL17493.1"/>
    <property type="molecule type" value="Genomic_DNA"/>
</dbReference>
<evidence type="ECO:0000256" key="3">
    <source>
        <dbReference type="ARBA" id="ARBA00023029"/>
    </source>
</evidence>
<dbReference type="InterPro" id="IPR003594">
    <property type="entry name" value="HATPase_dom"/>
</dbReference>
<evidence type="ECO:0000256" key="4">
    <source>
        <dbReference type="ARBA" id="ARBA00023125"/>
    </source>
</evidence>
<dbReference type="PANTHER" id="PTHR48444:SF1">
    <property type="entry name" value="DNA TOPOISOMERASE 6 SUBUNIT B"/>
    <property type="match status" value="1"/>
</dbReference>
<keyword evidence="9" id="KW-1185">Reference proteome</keyword>
<evidence type="ECO:0000313" key="8">
    <source>
        <dbReference type="EMBL" id="ACL17493.1"/>
    </source>
</evidence>
<accession>B8GDZ2</accession>
<comment type="subunit">
    <text evidence="6">Homodimer. Heterotetramer of two Top6A and two Top6B chains.</text>
</comment>
<dbReference type="GO" id="GO:0003918">
    <property type="term" value="F:DNA topoisomerase type II (double strand cut, ATP-hydrolyzing) activity"/>
    <property type="evidence" value="ECO:0007669"/>
    <property type="project" value="UniProtKB-UniRule"/>
</dbReference>
<dbReference type="GO" id="GO:0006260">
    <property type="term" value="P:DNA replication"/>
    <property type="evidence" value="ECO:0007669"/>
    <property type="project" value="UniProtKB-UniRule"/>
</dbReference>
<dbReference type="InterPro" id="IPR010979">
    <property type="entry name" value="Ribosomal_uS13-like_H2TH"/>
</dbReference>
<dbReference type="InterPro" id="IPR036890">
    <property type="entry name" value="HATPase_C_sf"/>
</dbReference>
<dbReference type="CDD" id="cd00823">
    <property type="entry name" value="TopoIIB_Trans"/>
    <property type="match status" value="1"/>
</dbReference>
<feature type="binding site" evidence="6">
    <location>
        <position position="78"/>
    </location>
    <ligand>
        <name>ATP</name>
        <dbReference type="ChEBI" id="CHEBI:30616"/>
    </ligand>
</feature>
<dbReference type="STRING" id="521011.Mpal_2197"/>
<name>B8GDZ2_METPE</name>
<dbReference type="Gene3D" id="1.10.8.50">
    <property type="match status" value="1"/>
</dbReference>
<dbReference type="Proteomes" id="UP000002457">
    <property type="component" value="Chromosome"/>
</dbReference>
<dbReference type="InterPro" id="IPR014721">
    <property type="entry name" value="Ribsml_uS5_D2-typ_fold_subgr"/>
</dbReference>
<organism evidence="8 9">
    <name type="scientific">Methanosphaerula palustris (strain ATCC BAA-1556 / DSM 19958 / E1-9c)</name>
    <dbReference type="NCBI Taxonomy" id="521011"/>
    <lineage>
        <taxon>Archaea</taxon>
        <taxon>Methanobacteriati</taxon>
        <taxon>Methanobacteriota</taxon>
        <taxon>Stenosarchaea group</taxon>
        <taxon>Methanomicrobia</taxon>
        <taxon>Methanomicrobiales</taxon>
        <taxon>Methanoregulaceae</taxon>
        <taxon>Methanosphaerula</taxon>
    </lineage>
</organism>
<dbReference type="SUPFAM" id="SSF54211">
    <property type="entry name" value="Ribosomal protein S5 domain 2-like"/>
    <property type="match status" value="1"/>
</dbReference>
<dbReference type="eggNOG" id="arCOG01165">
    <property type="taxonomic scope" value="Archaea"/>
</dbReference>
<dbReference type="HAMAP" id="MF_00322">
    <property type="entry name" value="Top6B"/>
    <property type="match status" value="1"/>
</dbReference>
<dbReference type="GO" id="GO:0003677">
    <property type="term" value="F:DNA binding"/>
    <property type="evidence" value="ECO:0007669"/>
    <property type="project" value="UniProtKB-UniRule"/>
</dbReference>
<dbReference type="PIRSF" id="PIRSF006553">
    <property type="entry name" value="TopoVI_B"/>
    <property type="match status" value="1"/>
</dbReference>
<evidence type="ECO:0000259" key="7">
    <source>
        <dbReference type="SMART" id="SM00387"/>
    </source>
</evidence>
<comment type="function">
    <text evidence="6">Relaxes both positive and negative superturns and exhibits a strong decatenase activity.</text>
</comment>
<dbReference type="NCBIfam" id="TIGR01052">
    <property type="entry name" value="top6b"/>
    <property type="match status" value="1"/>
</dbReference>
<feature type="binding site" evidence="6">
    <location>
        <begin position="109"/>
        <end position="116"/>
    </location>
    <ligand>
        <name>ATP</name>
        <dbReference type="ChEBI" id="CHEBI:30616"/>
    </ligand>
</feature>
<dbReference type="SMART" id="SM00387">
    <property type="entry name" value="HATPase_c"/>
    <property type="match status" value="1"/>
</dbReference>
<proteinExistence type="inferred from homology"/>
<feature type="binding site" evidence="6">
    <location>
        <position position="428"/>
    </location>
    <ligand>
        <name>ATP</name>
        <dbReference type="ChEBI" id="CHEBI:30616"/>
    </ligand>
</feature>
<dbReference type="NCBIfam" id="NF003218">
    <property type="entry name" value="PRK04184.1"/>
    <property type="match status" value="1"/>
</dbReference>
<dbReference type="InterPro" id="IPR005734">
    <property type="entry name" value="TopoVI_B"/>
</dbReference>
<reference evidence="8 9" key="1">
    <citation type="journal article" date="2015" name="Genome Announc.">
        <title>Complete Genome Sequence of Methanosphaerula palustris E1-9CT, a Hydrogenotrophic Methanogen Isolated from a Minerotrophic Fen Peatland.</title>
        <authorList>
            <person name="Cadillo-Quiroz H."/>
            <person name="Browne P."/>
            <person name="Kyrpides N."/>
            <person name="Woyke T."/>
            <person name="Goodwin L."/>
            <person name="Detter C."/>
            <person name="Yavitt J.B."/>
            <person name="Zinder S.H."/>
        </authorList>
    </citation>
    <scope>NUCLEOTIDE SEQUENCE [LARGE SCALE GENOMIC DNA]</scope>
    <source>
        <strain evidence="9">ATCC BAA-1556 / DSM 19958 / E1-9c</strain>
    </source>
</reference>
<keyword evidence="4 6" id="KW-0238">DNA-binding</keyword>
<dbReference type="EC" id="5.6.2.2" evidence="6"/>
<dbReference type="InterPro" id="IPR020568">
    <property type="entry name" value="Ribosomal_Su5_D2-typ_SF"/>
</dbReference>
<keyword evidence="5 6" id="KW-0413">Isomerase</keyword>
<dbReference type="Pfam" id="PF02518">
    <property type="entry name" value="HATPase_c"/>
    <property type="match status" value="1"/>
</dbReference>
<evidence type="ECO:0000256" key="2">
    <source>
        <dbReference type="ARBA" id="ARBA00022840"/>
    </source>
</evidence>
<dbReference type="AlphaFoldDB" id="B8GDZ2"/>
<dbReference type="SUPFAM" id="SSF55874">
    <property type="entry name" value="ATPase domain of HSP90 chaperone/DNA topoisomerase II/histidine kinase"/>
    <property type="match status" value="1"/>
</dbReference>
<feature type="binding site" evidence="6">
    <location>
        <begin position="99"/>
        <end position="100"/>
    </location>
    <ligand>
        <name>ATP</name>
        <dbReference type="ChEBI" id="CHEBI:30616"/>
    </ligand>
</feature>
<gene>
    <name evidence="6" type="primary">top6B</name>
    <name evidence="8" type="ordered locus">Mpal_2197</name>
</gene>
<dbReference type="GO" id="GO:0006265">
    <property type="term" value="P:DNA topological change"/>
    <property type="evidence" value="ECO:0007669"/>
    <property type="project" value="UniProtKB-UniRule"/>
</dbReference>
<dbReference type="GO" id="GO:0005524">
    <property type="term" value="F:ATP binding"/>
    <property type="evidence" value="ECO:0007669"/>
    <property type="project" value="UniProtKB-UniRule"/>
</dbReference>
<dbReference type="HOGENOM" id="CLU_006403_0_0_2"/>
<keyword evidence="1 6" id="KW-0547">Nucleotide-binding</keyword>
<keyword evidence="2 6" id="KW-0067">ATP-binding</keyword>
<dbReference type="Pfam" id="PF09239">
    <property type="entry name" value="Topo-VIb_trans"/>
    <property type="match status" value="1"/>
</dbReference>
<comment type="similarity">
    <text evidence="6">Belongs to the TOP6B family.</text>
</comment>
<feature type="binding site" evidence="6">
    <location>
        <position position="46"/>
    </location>
    <ligand>
        <name>ATP</name>
        <dbReference type="ChEBI" id="CHEBI:30616"/>
    </ligand>
</feature>
<keyword evidence="3 6" id="KW-0799">Topoisomerase</keyword>
<comment type="catalytic activity">
    <reaction evidence="6">
        <text>ATP-dependent breakage, passage and rejoining of double-stranded DNA.</text>
        <dbReference type="EC" id="5.6.2.2"/>
    </reaction>
</comment>
<dbReference type="RefSeq" id="WP_012618812.1">
    <property type="nucleotide sequence ID" value="NC_011832.1"/>
</dbReference>